<evidence type="ECO:0000313" key="1">
    <source>
        <dbReference type="EMBL" id="KAG1533986.1"/>
    </source>
</evidence>
<name>A0A9P6XWY7_RHIOR</name>
<gene>
    <name evidence="1" type="ORF">G6F51_012340</name>
</gene>
<dbReference type="Proteomes" id="UP000717996">
    <property type="component" value="Unassembled WGS sequence"/>
</dbReference>
<dbReference type="AlphaFoldDB" id="A0A9P6XWY7"/>
<reference evidence="1" key="1">
    <citation type="journal article" date="2020" name="Microb. Genom.">
        <title>Genetic diversity of clinical and environmental Mucorales isolates obtained from an investigation of mucormycosis cases among solid organ transplant recipients.</title>
        <authorList>
            <person name="Nguyen M.H."/>
            <person name="Kaul D."/>
            <person name="Muto C."/>
            <person name="Cheng S.J."/>
            <person name="Richter R.A."/>
            <person name="Bruno V.M."/>
            <person name="Liu G."/>
            <person name="Beyhan S."/>
            <person name="Sundermann A.J."/>
            <person name="Mounaud S."/>
            <person name="Pasculle A.W."/>
            <person name="Nierman W.C."/>
            <person name="Driscoll E."/>
            <person name="Cumbie R."/>
            <person name="Clancy C.J."/>
            <person name="Dupont C.L."/>
        </authorList>
    </citation>
    <scope>NUCLEOTIDE SEQUENCE</scope>
    <source>
        <strain evidence="1">GL16</strain>
    </source>
</reference>
<organism evidence="1 2">
    <name type="scientific">Rhizopus oryzae</name>
    <name type="common">Mucormycosis agent</name>
    <name type="synonym">Rhizopus arrhizus var. delemar</name>
    <dbReference type="NCBI Taxonomy" id="64495"/>
    <lineage>
        <taxon>Eukaryota</taxon>
        <taxon>Fungi</taxon>
        <taxon>Fungi incertae sedis</taxon>
        <taxon>Mucoromycota</taxon>
        <taxon>Mucoromycotina</taxon>
        <taxon>Mucoromycetes</taxon>
        <taxon>Mucorales</taxon>
        <taxon>Mucorineae</taxon>
        <taxon>Rhizopodaceae</taxon>
        <taxon>Rhizopus</taxon>
    </lineage>
</organism>
<protein>
    <submittedName>
        <fullName evidence="1">Uncharacterized protein</fullName>
    </submittedName>
</protein>
<evidence type="ECO:0000313" key="2">
    <source>
        <dbReference type="Proteomes" id="UP000717996"/>
    </source>
</evidence>
<sequence length="138" mass="15798">MNALVTSSIRIDQEVLPEVGSSTLQFVPSTNTRIYILLSQLYDAKKVYKLDTVKYLYPQDILSQLRQVRSKFIKNNGYLTLRASSPMASYHNLKPYTVWTVNNYDDKSTTLTAAKVGSNLFQLIARFDLNNKNIVKKK</sequence>
<accession>A0A9P6XWY7</accession>
<dbReference type="EMBL" id="JAANIT010003510">
    <property type="protein sequence ID" value="KAG1533986.1"/>
    <property type="molecule type" value="Genomic_DNA"/>
</dbReference>
<dbReference type="OrthoDB" id="2250876at2759"/>
<proteinExistence type="predicted"/>
<comment type="caution">
    <text evidence="1">The sequence shown here is derived from an EMBL/GenBank/DDBJ whole genome shotgun (WGS) entry which is preliminary data.</text>
</comment>